<proteinExistence type="predicted"/>
<gene>
    <name evidence="1" type="ORF">TcWFU_004391</name>
</gene>
<dbReference type="Proteomes" id="UP001651158">
    <property type="component" value="Unassembled WGS sequence"/>
</dbReference>
<dbReference type="EMBL" id="JAKROA010000002">
    <property type="protein sequence ID" value="KAL5110237.1"/>
    <property type="molecule type" value="Genomic_DNA"/>
</dbReference>
<evidence type="ECO:0000313" key="2">
    <source>
        <dbReference type="Proteomes" id="UP001651158"/>
    </source>
</evidence>
<keyword evidence="2" id="KW-1185">Reference proteome</keyword>
<sequence>MLNPTRAHTTSSNCSACARLDTTRLDATTVGRRRRGDEGVNYLHNCQRVLSHVAMLHMGGNRPSTLYHSPSWSAGTCTGMLTLALCTLLDEQWRSHPISVFWDKYRGENPEDRELPSKVSGERVFQSTSRPLPALPVPTCEARLLSPHSMTQPSRCQCFPMLVLLTPCHRVFAVPRTTSRGPLPPQCPRLPIVTSLCCKKTISVDCLSPRGAQRVTEGSALLFVVRRWLSPLNMGVNIDGRVSSVALALRKRRCALANNLTRR</sequence>
<comment type="caution">
    <text evidence="1">The sequence shown here is derived from an EMBL/GenBank/DDBJ whole genome shotgun (WGS) entry which is preliminary data.</text>
</comment>
<protein>
    <submittedName>
        <fullName evidence="1">Uncharacterized protein</fullName>
    </submittedName>
</protein>
<reference evidence="1 2" key="1">
    <citation type="journal article" date="2022" name="Front. Cell. Infect. Microbiol.">
        <title>The Genomes of Two Strains of Taenia crassiceps the Animal Model for the Study of Human Cysticercosis.</title>
        <authorList>
            <person name="Bobes R.J."/>
            <person name="Estrada K."/>
            <person name="Rios-Valencia D.G."/>
            <person name="Calderon-Gallegos A."/>
            <person name="de la Torre P."/>
            <person name="Carrero J.C."/>
            <person name="Sanchez-Flores A."/>
            <person name="Laclette J.P."/>
        </authorList>
    </citation>
    <scope>NUCLEOTIDE SEQUENCE [LARGE SCALE GENOMIC DNA]</scope>
    <source>
        <strain evidence="1">WFUcys</strain>
    </source>
</reference>
<name>A0ABR4QL17_9CEST</name>
<accession>A0ABR4QL17</accession>
<organism evidence="1 2">
    <name type="scientific">Taenia crassiceps</name>
    <dbReference type="NCBI Taxonomy" id="6207"/>
    <lineage>
        <taxon>Eukaryota</taxon>
        <taxon>Metazoa</taxon>
        <taxon>Spiralia</taxon>
        <taxon>Lophotrochozoa</taxon>
        <taxon>Platyhelminthes</taxon>
        <taxon>Cestoda</taxon>
        <taxon>Eucestoda</taxon>
        <taxon>Cyclophyllidea</taxon>
        <taxon>Taeniidae</taxon>
        <taxon>Taenia</taxon>
    </lineage>
</organism>
<evidence type="ECO:0000313" key="1">
    <source>
        <dbReference type="EMBL" id="KAL5110237.1"/>
    </source>
</evidence>